<dbReference type="HOGENOM" id="CLU_051674_2_0_11"/>
<evidence type="ECO:0000313" key="2">
    <source>
        <dbReference type="EMBL" id="AIT61891.1"/>
    </source>
</evidence>
<feature type="transmembrane region" description="Helical" evidence="1">
    <location>
        <begin position="182"/>
        <end position="200"/>
    </location>
</feature>
<dbReference type="PANTHER" id="PTHR37305">
    <property type="entry name" value="INTEGRAL MEMBRANE PROTEIN-RELATED"/>
    <property type="match status" value="1"/>
</dbReference>
<keyword evidence="3" id="KW-1185">Reference proteome</keyword>
<name>A0A097IIE8_9CORY</name>
<dbReference type="OrthoDB" id="4420358at2"/>
<dbReference type="EMBL" id="CP006764">
    <property type="protein sequence ID" value="AIT61891.1"/>
    <property type="molecule type" value="Genomic_DNA"/>
</dbReference>
<dbReference type="PANTHER" id="PTHR37305:SF1">
    <property type="entry name" value="MEMBRANE PROTEIN"/>
    <property type="match status" value="1"/>
</dbReference>
<dbReference type="Proteomes" id="UP000029914">
    <property type="component" value="Chromosome"/>
</dbReference>
<dbReference type="eggNOG" id="COG1511">
    <property type="taxonomic scope" value="Bacteria"/>
</dbReference>
<gene>
    <name evidence="2" type="ORF">CDOO_11950</name>
</gene>
<dbReference type="STRING" id="558173.CDOO_11950"/>
<keyword evidence="1" id="KW-0812">Transmembrane</keyword>
<feature type="transmembrane region" description="Helical" evidence="1">
    <location>
        <begin position="109"/>
        <end position="134"/>
    </location>
</feature>
<dbReference type="RefSeq" id="WP_018022776.1">
    <property type="nucleotide sequence ID" value="NZ_AQUX01000012.1"/>
</dbReference>
<accession>A0A097IIE8</accession>
<feature type="transmembrane region" description="Helical" evidence="1">
    <location>
        <begin position="154"/>
        <end position="175"/>
    </location>
</feature>
<feature type="transmembrane region" description="Helical" evidence="1">
    <location>
        <begin position="60"/>
        <end position="82"/>
    </location>
</feature>
<keyword evidence="1" id="KW-1133">Transmembrane helix</keyword>
<keyword evidence="1" id="KW-0472">Membrane</keyword>
<evidence type="ECO:0000256" key="1">
    <source>
        <dbReference type="SAM" id="Phobius"/>
    </source>
</evidence>
<sequence length="259" mass="28216">MFFNTLKSEWTKLRSTASFWWTTSLVFVISVGVAAIITSAGNTVDTAGTEGAVSMGASPFVLTMPFTTVGLPILLIQAIMVVTTEYRFGLVPQNFLATPTRWPVLLAKFVLYAVIAAVISFLVVVLSYLVSQLLQSGDTANLTSPFEDETGKRLLWAIPLATVVAVLFVQGLGMLVRQTAGAVAITIIWLLGFDQFLRLIPKAGDDIAKTMPFQNMNNFLRDLPFEGTEWSSWSSLGVFALWAVVAWVAGLVLTLKRDA</sequence>
<evidence type="ECO:0000313" key="3">
    <source>
        <dbReference type="Proteomes" id="UP000029914"/>
    </source>
</evidence>
<feature type="transmembrane region" description="Helical" evidence="1">
    <location>
        <begin position="233"/>
        <end position="255"/>
    </location>
</feature>
<organism evidence="2 3">
    <name type="scientific">Corynebacterium doosanense CAU 212 = DSM 45436</name>
    <dbReference type="NCBI Taxonomy" id="558173"/>
    <lineage>
        <taxon>Bacteria</taxon>
        <taxon>Bacillati</taxon>
        <taxon>Actinomycetota</taxon>
        <taxon>Actinomycetes</taxon>
        <taxon>Mycobacteriales</taxon>
        <taxon>Corynebacteriaceae</taxon>
        <taxon>Corynebacterium</taxon>
    </lineage>
</organism>
<dbReference type="KEGG" id="cdo:CDOO_11950"/>
<protein>
    <submittedName>
        <fullName evidence="2">ABC transporter permease</fullName>
    </submittedName>
</protein>
<proteinExistence type="predicted"/>
<dbReference type="AlphaFoldDB" id="A0A097IIE8"/>
<reference evidence="2 3" key="1">
    <citation type="submission" date="2013-09" db="EMBL/GenBank/DDBJ databases">
        <title>Complete genome sequence of Corynebacterium doosanense CAU 212(T) (=DSM 45436(T)), isolated from activated sludge.</title>
        <authorList>
            <person name="Schaffert L."/>
            <person name="Albersmeier A."/>
            <person name="Kalinowski J."/>
            <person name="Ruckert C."/>
        </authorList>
    </citation>
    <scope>NUCLEOTIDE SEQUENCE [LARGE SCALE GENOMIC DNA]</scope>
    <source>
        <strain evidence="2 3">CAU 212</strain>
    </source>
</reference>
<feature type="transmembrane region" description="Helical" evidence="1">
    <location>
        <begin position="20"/>
        <end position="40"/>
    </location>
</feature>